<evidence type="ECO:0000256" key="3">
    <source>
        <dbReference type="ARBA" id="ARBA00022448"/>
    </source>
</evidence>
<evidence type="ECO:0000313" key="10">
    <source>
        <dbReference type="EMBL" id="GGB37213.1"/>
    </source>
</evidence>
<keyword evidence="6 10" id="KW-0067">ATP-binding</keyword>
<dbReference type="GO" id="GO:0016887">
    <property type="term" value="F:ATP hydrolysis activity"/>
    <property type="evidence" value="ECO:0007669"/>
    <property type="project" value="InterPro"/>
</dbReference>
<dbReference type="AlphaFoldDB" id="A0A916TBP4"/>
<proteinExistence type="inferred from homology"/>
<feature type="compositionally biased region" description="Polar residues" evidence="8">
    <location>
        <begin position="1"/>
        <end position="20"/>
    </location>
</feature>
<evidence type="ECO:0000256" key="4">
    <source>
        <dbReference type="ARBA" id="ARBA00022475"/>
    </source>
</evidence>
<dbReference type="InterPro" id="IPR050388">
    <property type="entry name" value="ABC_Ni/Peptide_Import"/>
</dbReference>
<dbReference type="PANTHER" id="PTHR43297">
    <property type="entry name" value="OLIGOPEPTIDE TRANSPORT ATP-BINDING PROTEIN APPD"/>
    <property type="match status" value="1"/>
</dbReference>
<keyword evidence="11" id="KW-1185">Reference proteome</keyword>
<dbReference type="PROSITE" id="PS50893">
    <property type="entry name" value="ABC_TRANSPORTER_2"/>
    <property type="match status" value="2"/>
</dbReference>
<dbReference type="Proteomes" id="UP000621454">
    <property type="component" value="Unassembled WGS sequence"/>
</dbReference>
<dbReference type="GO" id="GO:0015833">
    <property type="term" value="P:peptide transport"/>
    <property type="evidence" value="ECO:0007669"/>
    <property type="project" value="InterPro"/>
</dbReference>
<dbReference type="PANTHER" id="PTHR43297:SF2">
    <property type="entry name" value="DIPEPTIDE TRANSPORT ATP-BINDING PROTEIN DPPD"/>
    <property type="match status" value="1"/>
</dbReference>
<dbReference type="InterPro" id="IPR003439">
    <property type="entry name" value="ABC_transporter-like_ATP-bd"/>
</dbReference>
<dbReference type="Pfam" id="PF00005">
    <property type="entry name" value="ABC_tran"/>
    <property type="match status" value="2"/>
</dbReference>
<dbReference type="NCBIfam" id="NF007739">
    <property type="entry name" value="PRK10419.1"/>
    <property type="match status" value="2"/>
</dbReference>
<protein>
    <submittedName>
        <fullName evidence="10">Oligopeptide ABC transporter, ATP-binding protein</fullName>
    </submittedName>
</protein>
<evidence type="ECO:0000256" key="2">
    <source>
        <dbReference type="ARBA" id="ARBA00005417"/>
    </source>
</evidence>
<dbReference type="EMBL" id="BMGC01000019">
    <property type="protein sequence ID" value="GGB37213.1"/>
    <property type="molecule type" value="Genomic_DNA"/>
</dbReference>
<evidence type="ECO:0000313" key="11">
    <source>
        <dbReference type="Proteomes" id="UP000621454"/>
    </source>
</evidence>
<comment type="caution">
    <text evidence="10">The sequence shown here is derived from an EMBL/GenBank/DDBJ whole genome shotgun (WGS) entry which is preliminary data.</text>
</comment>
<dbReference type="SUPFAM" id="SSF52540">
    <property type="entry name" value="P-loop containing nucleoside triphosphate hydrolases"/>
    <property type="match status" value="2"/>
</dbReference>
<dbReference type="InterPro" id="IPR027417">
    <property type="entry name" value="P-loop_NTPase"/>
</dbReference>
<dbReference type="Pfam" id="PF08352">
    <property type="entry name" value="oligo_HPY"/>
    <property type="match status" value="2"/>
</dbReference>
<keyword evidence="7" id="KW-0472">Membrane</keyword>
<feature type="domain" description="ABC transporter" evidence="9">
    <location>
        <begin position="33"/>
        <end position="279"/>
    </location>
</feature>
<accession>A0A916TBP4</accession>
<comment type="similarity">
    <text evidence="2">Belongs to the ABC transporter superfamily.</text>
</comment>
<evidence type="ECO:0000256" key="7">
    <source>
        <dbReference type="ARBA" id="ARBA00023136"/>
    </source>
</evidence>
<feature type="region of interest" description="Disordered" evidence="8">
    <location>
        <begin position="289"/>
        <end position="319"/>
    </location>
</feature>
<dbReference type="GO" id="GO:0005886">
    <property type="term" value="C:plasma membrane"/>
    <property type="evidence" value="ECO:0007669"/>
    <property type="project" value="UniProtKB-SubCell"/>
</dbReference>
<evidence type="ECO:0000256" key="5">
    <source>
        <dbReference type="ARBA" id="ARBA00022741"/>
    </source>
</evidence>
<dbReference type="GO" id="GO:0005524">
    <property type="term" value="F:ATP binding"/>
    <property type="evidence" value="ECO:0007669"/>
    <property type="project" value="UniProtKB-KW"/>
</dbReference>
<dbReference type="PROSITE" id="PS00211">
    <property type="entry name" value="ABC_TRANSPORTER_1"/>
    <property type="match status" value="2"/>
</dbReference>
<dbReference type="Gene3D" id="3.40.50.300">
    <property type="entry name" value="P-loop containing nucleotide triphosphate hydrolases"/>
    <property type="match status" value="2"/>
</dbReference>
<reference evidence="10" key="1">
    <citation type="journal article" date="2014" name="Int. J. Syst. Evol. Microbiol.">
        <title>Complete genome sequence of Corynebacterium casei LMG S-19264T (=DSM 44701T), isolated from a smear-ripened cheese.</title>
        <authorList>
            <consortium name="US DOE Joint Genome Institute (JGI-PGF)"/>
            <person name="Walter F."/>
            <person name="Albersmeier A."/>
            <person name="Kalinowski J."/>
            <person name="Ruckert C."/>
        </authorList>
    </citation>
    <scope>NUCLEOTIDE SEQUENCE</scope>
    <source>
        <strain evidence="10">CGMCC 1.12827</strain>
    </source>
</reference>
<organism evidence="10 11">
    <name type="scientific">Gordonia jinhuaensis</name>
    <dbReference type="NCBI Taxonomy" id="1517702"/>
    <lineage>
        <taxon>Bacteria</taxon>
        <taxon>Bacillati</taxon>
        <taxon>Actinomycetota</taxon>
        <taxon>Actinomycetes</taxon>
        <taxon>Mycobacteriales</taxon>
        <taxon>Gordoniaceae</taxon>
        <taxon>Gordonia</taxon>
    </lineage>
</organism>
<dbReference type="InterPro" id="IPR013563">
    <property type="entry name" value="Oligopep_ABC_C"/>
</dbReference>
<dbReference type="CDD" id="cd03257">
    <property type="entry name" value="ABC_NikE_OppD_transporters"/>
    <property type="match status" value="2"/>
</dbReference>
<reference evidence="10" key="2">
    <citation type="submission" date="2020-09" db="EMBL/GenBank/DDBJ databases">
        <authorList>
            <person name="Sun Q."/>
            <person name="Zhou Y."/>
        </authorList>
    </citation>
    <scope>NUCLEOTIDE SEQUENCE</scope>
    <source>
        <strain evidence="10">CGMCC 1.12827</strain>
    </source>
</reference>
<comment type="subcellular location">
    <subcellularLocation>
        <location evidence="1">Cell membrane</location>
        <topology evidence="1">Peripheral membrane protein</topology>
    </subcellularLocation>
</comment>
<evidence type="ECO:0000256" key="8">
    <source>
        <dbReference type="SAM" id="MobiDB-lite"/>
    </source>
</evidence>
<dbReference type="SMART" id="SM00382">
    <property type="entry name" value="AAA"/>
    <property type="match status" value="2"/>
</dbReference>
<dbReference type="NCBIfam" id="NF008453">
    <property type="entry name" value="PRK11308.1"/>
    <property type="match status" value="2"/>
</dbReference>
<dbReference type="FunFam" id="3.40.50.300:FF:000016">
    <property type="entry name" value="Oligopeptide ABC transporter ATP-binding component"/>
    <property type="match status" value="1"/>
</dbReference>
<keyword evidence="5" id="KW-0547">Nucleotide-binding</keyword>
<evidence type="ECO:0000256" key="6">
    <source>
        <dbReference type="ARBA" id="ARBA00022840"/>
    </source>
</evidence>
<name>A0A916TBP4_9ACTN</name>
<feature type="domain" description="ABC transporter" evidence="9">
    <location>
        <begin position="321"/>
        <end position="566"/>
    </location>
</feature>
<gene>
    <name evidence="10" type="ORF">GCM10011489_26330</name>
</gene>
<feature type="region of interest" description="Disordered" evidence="8">
    <location>
        <begin position="1"/>
        <end position="26"/>
    </location>
</feature>
<keyword evidence="4" id="KW-1003">Cell membrane</keyword>
<dbReference type="InterPro" id="IPR017871">
    <property type="entry name" value="ABC_transporter-like_CS"/>
</dbReference>
<evidence type="ECO:0000256" key="1">
    <source>
        <dbReference type="ARBA" id="ARBA00004202"/>
    </source>
</evidence>
<feature type="compositionally biased region" description="Basic and acidic residues" evidence="8">
    <location>
        <begin position="309"/>
        <end position="319"/>
    </location>
</feature>
<dbReference type="RefSeq" id="WP_188587045.1">
    <property type="nucleotide sequence ID" value="NZ_BMGC01000019.1"/>
</dbReference>
<dbReference type="InterPro" id="IPR003593">
    <property type="entry name" value="AAA+_ATPase"/>
</dbReference>
<keyword evidence="3" id="KW-0813">Transport</keyword>
<sequence length="588" mass="62258">MTDSSAAQPDSTAEPSSTVTPAGVDPARGVPALVVEDLVVSFDYPRPAVSGVSLSVERGQIVALVGESGSGKTMTARAAIGLLPDGASAQGSVKVDGVEVLGVAEKELNAIRGSKVAMIFQEPQTALNPVRTVGWQLQQALRAHGPVSRTRARERAVELLTLVEIPDPQTRVDYYPHQLSGGQRQRVVIALALAGEPVLLLADEPTTALDVSVQEEILSLLVRLRDRLGTGVLLITHNLGVVADIADQVVVVQLGEVVERGDVFDIFAAPTHAYTRQLLAAVPRLPRAESGAAQSEPGSADALVAGPEDGERDHSSPDEAVRVRNLTVRFGGGLHRGGHIALDAVSLHVRRGEVVGLVGESGSGKTTLGRAVGGLVPIAGGTIELAGTDITELRGRRLRAARRRVSFVPQDPAASLDPRFTVGESIREPLDIQGVGGRTSRRRRVLELLDAVRLPESFAPRLPHELSGGQRQRVALARALAVDPDLLIADEPTSALDVSVQARVLDLFAALQHDIGFAALFISHDLAVVEQVCDRVVVLRAGRVVESGDARAVLTDPTADYTRALIDAVPYPDPVRQRARRRGSAQPV</sequence>
<evidence type="ECO:0000259" key="9">
    <source>
        <dbReference type="PROSITE" id="PS50893"/>
    </source>
</evidence>